<reference evidence="3" key="1">
    <citation type="submission" date="2011-02" db="EMBL/GenBank/DDBJ databases">
        <title>The complete sequence of chromosome of Deinococcus proteolyticus DSM 20540.</title>
        <authorList>
            <consortium name="US DOE Joint Genome Institute (JGI-PGF)"/>
            <person name="Lucas S."/>
            <person name="Copeland A."/>
            <person name="Lapidus A."/>
            <person name="Bruce D."/>
            <person name="Goodwin L."/>
            <person name="Pitluck S."/>
            <person name="Kyrpides N."/>
            <person name="Mavromatis K."/>
            <person name="Pagani I."/>
            <person name="Ivanova N."/>
            <person name="Ovchinnikova G."/>
            <person name="Zeytun A."/>
            <person name="Detter J.C."/>
            <person name="Han C."/>
            <person name="Land M."/>
            <person name="Hauser L."/>
            <person name="Markowitz V."/>
            <person name="Cheng J.-F."/>
            <person name="Hugenholtz P."/>
            <person name="Woyke T."/>
            <person name="Wu D."/>
            <person name="Pukall R."/>
            <person name="Steenblock K."/>
            <person name="Brambilla E."/>
            <person name="Klenk H.-P."/>
            <person name="Eisen J.A."/>
        </authorList>
    </citation>
    <scope>NUCLEOTIDE SEQUENCE [LARGE SCALE GENOMIC DNA]</scope>
    <source>
        <strain evidence="3">ATCC 35074 / DSM 20540 / JCM 6276 / NBRC 101906 / NCIMB 13154 / VKM Ac-1939 / CCM 2703 / MRP</strain>
    </source>
</reference>
<gene>
    <name evidence="2" type="ordered locus">Deipr_0260</name>
</gene>
<accession>F0RJ25</accession>
<dbReference type="KEGG" id="dpt:Deipr_0260"/>
<dbReference type="GO" id="GO:0015628">
    <property type="term" value="P:protein secretion by the type II secretion system"/>
    <property type="evidence" value="ECO:0007669"/>
    <property type="project" value="TreeGrafter"/>
</dbReference>
<keyword evidence="3" id="KW-1185">Reference proteome</keyword>
<proteinExistence type="predicted"/>
<evidence type="ECO:0000313" key="2">
    <source>
        <dbReference type="EMBL" id="ADY25433.1"/>
    </source>
</evidence>
<keyword evidence="1" id="KW-1133">Transmembrane helix</keyword>
<keyword evidence="1" id="KW-0472">Membrane</keyword>
<evidence type="ECO:0000313" key="3">
    <source>
        <dbReference type="Proteomes" id="UP000007718"/>
    </source>
</evidence>
<dbReference type="SUPFAM" id="SSF47781">
    <property type="entry name" value="RuvA domain 2-like"/>
    <property type="match status" value="1"/>
</dbReference>
<dbReference type="PANTHER" id="PTHR21180">
    <property type="entry name" value="ENDONUCLEASE/EXONUCLEASE/PHOSPHATASE FAMILY DOMAIN-CONTAINING PROTEIN 1"/>
    <property type="match status" value="1"/>
</dbReference>
<dbReference type="EMBL" id="CP002536">
    <property type="protein sequence ID" value="ADY25433.1"/>
    <property type="molecule type" value="Genomic_DNA"/>
</dbReference>
<dbReference type="HOGENOM" id="CLU_052011_3_3_0"/>
<dbReference type="InterPro" id="IPR010994">
    <property type="entry name" value="RuvA_2-like"/>
</dbReference>
<sequence>MNGGREEQVWTAALAAGVLLLGALTLWPLLFPAPRAPQVLRAGAVPLTVTQRTGEAAPDYPATASVEPLISGRLDLNTATRAQLEALPEVGPALAARIEAARPLRSLADLDAVKGIGPAALEQLTPLVKFE</sequence>
<dbReference type="GO" id="GO:0015627">
    <property type="term" value="C:type II protein secretion system complex"/>
    <property type="evidence" value="ECO:0007669"/>
    <property type="project" value="TreeGrafter"/>
</dbReference>
<organism evidence="2 3">
    <name type="scientific">Deinococcus proteolyticus (strain ATCC 35074 / DSM 20540 / JCM 6276 / NBRC 101906 / NCIMB 13154 / VKM Ac-1939 / CCM 2703 / MRP)</name>
    <dbReference type="NCBI Taxonomy" id="693977"/>
    <lineage>
        <taxon>Bacteria</taxon>
        <taxon>Thermotogati</taxon>
        <taxon>Deinococcota</taxon>
        <taxon>Deinococci</taxon>
        <taxon>Deinococcales</taxon>
        <taxon>Deinococcaceae</taxon>
        <taxon>Deinococcus</taxon>
    </lineage>
</organism>
<dbReference type="RefSeq" id="WP_013614042.1">
    <property type="nucleotide sequence ID" value="NC_015161.1"/>
</dbReference>
<keyword evidence="1" id="KW-0812">Transmembrane</keyword>
<dbReference type="eggNOG" id="COG1555">
    <property type="taxonomic scope" value="Bacteria"/>
</dbReference>
<dbReference type="STRING" id="693977.Deipr_0260"/>
<name>F0RJ25_DEIPM</name>
<dbReference type="InterPro" id="IPR051675">
    <property type="entry name" value="Endo/Exo/Phosphatase_dom_1"/>
</dbReference>
<protein>
    <submittedName>
        <fullName evidence="2">Putative competence protein ComEA</fullName>
    </submittedName>
</protein>
<dbReference type="Pfam" id="PF12836">
    <property type="entry name" value="HHH_3"/>
    <property type="match status" value="1"/>
</dbReference>
<evidence type="ECO:0000256" key="1">
    <source>
        <dbReference type="SAM" id="Phobius"/>
    </source>
</evidence>
<feature type="transmembrane region" description="Helical" evidence="1">
    <location>
        <begin position="12"/>
        <end position="31"/>
    </location>
</feature>
<dbReference type="Proteomes" id="UP000007718">
    <property type="component" value="Chromosome"/>
</dbReference>
<dbReference type="AlphaFoldDB" id="F0RJ25"/>
<dbReference type="Gene3D" id="1.10.150.320">
    <property type="entry name" value="Photosystem II 12 kDa extrinsic protein"/>
    <property type="match status" value="1"/>
</dbReference>
<dbReference type="PANTHER" id="PTHR21180:SF32">
    <property type="entry name" value="ENDONUCLEASE_EXONUCLEASE_PHOSPHATASE FAMILY DOMAIN-CONTAINING PROTEIN 1"/>
    <property type="match status" value="1"/>
</dbReference>
<reference evidence="2 3" key="2">
    <citation type="journal article" date="2012" name="Stand. Genomic Sci.">
        <title>Complete genome sequence of the orange-red pigmented, radioresistant Deinococcus proteolyticus type strain (MRP(T)).</title>
        <authorList>
            <person name="Copeland A."/>
            <person name="Zeytun A."/>
            <person name="Yassawong M."/>
            <person name="Nolan M."/>
            <person name="Lucas S."/>
            <person name="Hammon N."/>
            <person name="Deshpande S."/>
            <person name="Cheng J.F."/>
            <person name="Han C."/>
            <person name="Tapia R."/>
            <person name="Goodwin L.A."/>
            <person name="Pitluck S."/>
            <person name="Mavromatis K."/>
            <person name="Liolios K."/>
            <person name="Pagani I."/>
            <person name="Ivanova N."/>
            <person name="Mikhailova N."/>
            <person name="Pati A."/>
            <person name="Chen A."/>
            <person name="Palaniappan K."/>
            <person name="Land M."/>
            <person name="Hauser L."/>
            <person name="Jeffries C.D."/>
            <person name="Brambilla E.M."/>
            <person name="Rohde M."/>
            <person name="Sikorski J."/>
            <person name="Pukall R."/>
            <person name="Goker M."/>
            <person name="Detter J.C."/>
            <person name="Woyke T."/>
            <person name="Bristow J."/>
            <person name="Eisen J.A."/>
            <person name="Markowitz V."/>
            <person name="Hugenholtz P."/>
            <person name="Kyrpides N.C."/>
            <person name="Klenk H.P."/>
            <person name="Lapidus A."/>
        </authorList>
    </citation>
    <scope>NUCLEOTIDE SEQUENCE [LARGE SCALE GENOMIC DNA]</scope>
    <source>
        <strain evidence="3">ATCC 35074 / DSM 20540 / JCM 6276 / NBRC 101906 / NCIMB 13154 / VKM Ac-1939 / CCM 2703 / MRP</strain>
    </source>
</reference>